<dbReference type="InterPro" id="IPR013149">
    <property type="entry name" value="ADH-like_C"/>
</dbReference>
<dbReference type="GO" id="GO:0070402">
    <property type="term" value="F:NADPH binding"/>
    <property type="evidence" value="ECO:0007669"/>
    <property type="project" value="TreeGrafter"/>
</dbReference>
<evidence type="ECO:0000256" key="1">
    <source>
        <dbReference type="ARBA" id="ARBA00022857"/>
    </source>
</evidence>
<dbReference type="CDD" id="cd05289">
    <property type="entry name" value="MDR_like_2"/>
    <property type="match status" value="1"/>
</dbReference>
<dbReference type="SUPFAM" id="SSF51735">
    <property type="entry name" value="NAD(P)-binding Rossmann-fold domains"/>
    <property type="match status" value="1"/>
</dbReference>
<sequence>MKAVVVDRFGGQLYIADIPVPEPAENEVRVRIYAAGLNPLDWRIADGMLQNSLPHHFPLVLGLDGMGVIDAVGKQVSRFQPGDRVVGRFLSNEAGRGCFCEYQTLSQDGMLVTVPASQFLPELTMLPTAGVSALQIAEHMNVPAGSRIAVIGAAGGVGSFVTRILSQRGYKVIAVAGKQQTRYLKKIGAYDVIDYRNGDVLAQLYDRYPGEGAGIVDLVSGPDAFMRNLLWIANGGIALSTVHAASSENTHFVSVVNFEFSPDIAALQDMVNMQFRGETDGIRWSEITPEDIPACLQKSRKGHGTGKMIARFI</sequence>
<feature type="domain" description="Enoyl reductase (ER)" evidence="3">
    <location>
        <begin position="10"/>
        <end position="310"/>
    </location>
</feature>
<proteinExistence type="predicted"/>
<keyword evidence="1" id="KW-0521">NADP</keyword>
<dbReference type="SMART" id="SM00829">
    <property type="entry name" value="PKS_ER"/>
    <property type="match status" value="1"/>
</dbReference>
<comment type="caution">
    <text evidence="4">The sequence shown here is derived from an EMBL/GenBank/DDBJ whole genome shotgun (WGS) entry which is preliminary data.</text>
</comment>
<dbReference type="Pfam" id="PF00107">
    <property type="entry name" value="ADH_zinc_N"/>
    <property type="match status" value="1"/>
</dbReference>
<protein>
    <submittedName>
        <fullName evidence="4">NADP-dependent oxidoreductase</fullName>
    </submittedName>
</protein>
<reference evidence="4" key="1">
    <citation type="submission" date="2024-02" db="EMBL/GenBank/DDBJ databases">
        <authorList>
            <consortium name="Clinical and Environmental Microbiology Branch: Whole genome sequencing antimicrobial resistance pathogens in the healthcare setting"/>
        </authorList>
    </citation>
    <scope>NUCLEOTIDE SEQUENCE</scope>
    <source>
        <strain evidence="4">2023KU-00017</strain>
    </source>
</reference>
<dbReference type="Gene3D" id="3.40.50.720">
    <property type="entry name" value="NAD(P)-binding Rossmann-like Domain"/>
    <property type="match status" value="1"/>
</dbReference>
<dbReference type="AlphaFoldDB" id="A0AAI9HVD0"/>
<dbReference type="InterPro" id="IPR036291">
    <property type="entry name" value="NAD(P)-bd_dom_sf"/>
</dbReference>
<dbReference type="InterPro" id="IPR020843">
    <property type="entry name" value="ER"/>
</dbReference>
<evidence type="ECO:0000256" key="2">
    <source>
        <dbReference type="ARBA" id="ARBA00023002"/>
    </source>
</evidence>
<gene>
    <name evidence="4" type="ORF">PN925_003649</name>
</gene>
<dbReference type="GO" id="GO:0016651">
    <property type="term" value="F:oxidoreductase activity, acting on NAD(P)H"/>
    <property type="evidence" value="ECO:0007669"/>
    <property type="project" value="TreeGrafter"/>
</dbReference>
<dbReference type="Gene3D" id="3.90.180.10">
    <property type="entry name" value="Medium-chain alcohol dehydrogenases, catalytic domain"/>
    <property type="match status" value="1"/>
</dbReference>
<dbReference type="InterPro" id="IPR011032">
    <property type="entry name" value="GroES-like_sf"/>
</dbReference>
<dbReference type="EMBL" id="ABKJEP030000077">
    <property type="protein sequence ID" value="EMO9458238.1"/>
    <property type="molecule type" value="Genomic_DNA"/>
</dbReference>
<dbReference type="PANTHER" id="PTHR48106">
    <property type="entry name" value="QUINONE OXIDOREDUCTASE PIG3-RELATED"/>
    <property type="match status" value="1"/>
</dbReference>
<evidence type="ECO:0000259" key="3">
    <source>
        <dbReference type="SMART" id="SM00829"/>
    </source>
</evidence>
<accession>A0AAI9HVD0</accession>
<organism evidence="4">
    <name type="scientific">Morganella morganii</name>
    <name type="common">Proteus morganii</name>
    <dbReference type="NCBI Taxonomy" id="582"/>
    <lineage>
        <taxon>Bacteria</taxon>
        <taxon>Pseudomonadati</taxon>
        <taxon>Pseudomonadota</taxon>
        <taxon>Gammaproteobacteria</taxon>
        <taxon>Enterobacterales</taxon>
        <taxon>Morganellaceae</taxon>
        <taxon>Morganella</taxon>
    </lineage>
</organism>
<keyword evidence="2" id="KW-0560">Oxidoreductase</keyword>
<dbReference type="Pfam" id="PF08240">
    <property type="entry name" value="ADH_N"/>
    <property type="match status" value="1"/>
</dbReference>
<name>A0AAI9HVD0_MORMO</name>
<evidence type="ECO:0000313" key="4">
    <source>
        <dbReference type="EMBL" id="EMO9458238.1"/>
    </source>
</evidence>
<dbReference type="SUPFAM" id="SSF50129">
    <property type="entry name" value="GroES-like"/>
    <property type="match status" value="1"/>
</dbReference>
<dbReference type="InterPro" id="IPR013154">
    <property type="entry name" value="ADH-like_N"/>
</dbReference>